<evidence type="ECO:0000259" key="4">
    <source>
        <dbReference type="PROSITE" id="PS50164"/>
    </source>
</evidence>
<sequence length="233" mass="26125">MMNWIYVIRNNIDSKCYIGVTSQPERRWVHHKSLARTGDERYLYAAMRQHGVENFTFELLASCLADPFELEIEMIAQFNSYKDGYNMTPGGLTNCATIKSHKPSANKGKVVASSVISGNCIGWVSKEDPRFKTGEITLYNETRKMTEETKRKIGKHSKERNSGASHPLAKTFKLTDPDGNSHIVTGGVKALISELNLSETALLKRIGLVVPPMKNKCSEARSNTTGWKLEEIK</sequence>
<dbReference type="CDD" id="cd10443">
    <property type="entry name" value="GIY-YIG_HE_Tlr8p_PBC-V_like"/>
    <property type="match status" value="1"/>
</dbReference>
<proteinExistence type="predicted"/>
<dbReference type="InterPro" id="IPR000305">
    <property type="entry name" value="GIY-YIG_endonuc"/>
</dbReference>
<keyword evidence="5" id="KW-0255">Endonuclease</keyword>
<dbReference type="Gene3D" id="3.40.1440.10">
    <property type="entry name" value="GIY-YIG endonuclease"/>
    <property type="match status" value="1"/>
</dbReference>
<protein>
    <submittedName>
        <fullName evidence="5">Homing endonuclease with GIY-YIG motif</fullName>
    </submittedName>
</protein>
<dbReference type="Pfam" id="PF01541">
    <property type="entry name" value="GIY-YIG"/>
    <property type="match status" value="1"/>
</dbReference>
<evidence type="ECO:0000256" key="2">
    <source>
        <dbReference type="ARBA" id="ARBA00022842"/>
    </source>
</evidence>
<evidence type="ECO:0000256" key="3">
    <source>
        <dbReference type="SAM" id="MobiDB-lite"/>
    </source>
</evidence>
<gene>
    <name evidence="5" type="ORF">EGKTSNJQ_CDS0081</name>
</gene>
<name>A0AAU8GHP8_9CAUD</name>
<feature type="domain" description="GIY-YIG" evidence="4">
    <location>
        <begin position="1"/>
        <end position="87"/>
    </location>
</feature>
<evidence type="ECO:0000256" key="1">
    <source>
        <dbReference type="ARBA" id="ARBA00001946"/>
    </source>
</evidence>
<keyword evidence="5" id="KW-0378">Hydrolase</keyword>
<dbReference type="GO" id="GO:0004519">
    <property type="term" value="F:endonuclease activity"/>
    <property type="evidence" value="ECO:0007669"/>
    <property type="project" value="UniProtKB-KW"/>
</dbReference>
<organism evidence="5">
    <name type="scientific">Salmonella phage vB_STmST313_KE30</name>
    <dbReference type="NCBI Taxonomy" id="3161180"/>
    <lineage>
        <taxon>Viruses</taxon>
        <taxon>Duplodnaviria</taxon>
        <taxon>Heunggongvirae</taxon>
        <taxon>Uroviricota</taxon>
        <taxon>Caudoviricetes</taxon>
        <taxon>Pantevenvirales</taxon>
        <taxon>Ackermannviridae</taxon>
        <taxon>Cvivirinae</taxon>
        <taxon>Kuttervirus</taxon>
    </lineage>
</organism>
<dbReference type="SMART" id="SM00465">
    <property type="entry name" value="GIYc"/>
    <property type="match status" value="1"/>
</dbReference>
<dbReference type="NCBIfam" id="TIGR01453">
    <property type="entry name" value="grpIintron_endo"/>
    <property type="match status" value="1"/>
</dbReference>
<reference evidence="5" key="1">
    <citation type="submission" date="2024-05" db="EMBL/GenBank/DDBJ databases">
        <authorList>
            <person name="Mugo M.M."/>
            <person name="Musyoki A.M."/>
            <person name="Makumi A.M."/>
            <person name="Mutai I."/>
            <person name="Drechsel O."/>
            <person name="Kering K.K."/>
            <person name="Muturi P."/>
            <person name="Mbae C.K."/>
            <person name="Kariuki S.M."/>
        </authorList>
    </citation>
    <scope>NUCLEOTIDE SEQUENCE</scope>
</reference>
<dbReference type="PROSITE" id="PS50164">
    <property type="entry name" value="GIY_YIG"/>
    <property type="match status" value="1"/>
</dbReference>
<dbReference type="InterPro" id="IPR035901">
    <property type="entry name" value="GIY-YIG_endonuc_sf"/>
</dbReference>
<evidence type="ECO:0000313" key="5">
    <source>
        <dbReference type="EMBL" id="XCH41491.1"/>
    </source>
</evidence>
<comment type="cofactor">
    <cofactor evidence="1">
        <name>Mg(2+)</name>
        <dbReference type="ChEBI" id="CHEBI:18420"/>
    </cofactor>
</comment>
<dbReference type="SUPFAM" id="SSF82771">
    <property type="entry name" value="GIY-YIG endonuclease"/>
    <property type="match status" value="1"/>
</dbReference>
<dbReference type="EMBL" id="PP856728">
    <property type="protein sequence ID" value="XCH41491.1"/>
    <property type="molecule type" value="Genomic_DNA"/>
</dbReference>
<keyword evidence="2" id="KW-0460">Magnesium</keyword>
<feature type="region of interest" description="Disordered" evidence="3">
    <location>
        <begin position="147"/>
        <end position="174"/>
    </location>
</feature>
<dbReference type="InterPro" id="IPR006350">
    <property type="entry name" value="Intron_endoG1"/>
</dbReference>
<accession>A0AAU8GHP8</accession>
<keyword evidence="5" id="KW-0540">Nuclease</keyword>